<keyword evidence="6" id="KW-0677">Repeat</keyword>
<reference evidence="10" key="1">
    <citation type="submission" date="2022-04" db="EMBL/GenBank/DDBJ databases">
        <title>Carnegiea gigantea Genome sequencing and assembly v2.</title>
        <authorList>
            <person name="Copetti D."/>
            <person name="Sanderson M.J."/>
            <person name="Burquez A."/>
            <person name="Wojciechowski M.F."/>
        </authorList>
    </citation>
    <scope>NUCLEOTIDE SEQUENCE</scope>
    <source>
        <strain evidence="10">SGP5-SGP5p</strain>
        <tissue evidence="10">Aerial part</tissue>
    </source>
</reference>
<evidence type="ECO:0000256" key="2">
    <source>
        <dbReference type="ARBA" id="ARBA00007809"/>
    </source>
</evidence>
<organism evidence="10 11">
    <name type="scientific">Carnegiea gigantea</name>
    <dbReference type="NCBI Taxonomy" id="171969"/>
    <lineage>
        <taxon>Eukaryota</taxon>
        <taxon>Viridiplantae</taxon>
        <taxon>Streptophyta</taxon>
        <taxon>Embryophyta</taxon>
        <taxon>Tracheophyta</taxon>
        <taxon>Spermatophyta</taxon>
        <taxon>Magnoliopsida</taxon>
        <taxon>eudicotyledons</taxon>
        <taxon>Gunneridae</taxon>
        <taxon>Pentapetalae</taxon>
        <taxon>Caryophyllales</taxon>
        <taxon>Cactineae</taxon>
        <taxon>Cactaceae</taxon>
        <taxon>Cactoideae</taxon>
        <taxon>Echinocereeae</taxon>
        <taxon>Carnegiea</taxon>
    </lineage>
</organism>
<evidence type="ECO:0000256" key="1">
    <source>
        <dbReference type="ARBA" id="ARBA00004127"/>
    </source>
</evidence>
<name>A0A9Q1QRM8_9CARY</name>
<feature type="transmembrane region" description="Helical" evidence="9">
    <location>
        <begin position="364"/>
        <end position="385"/>
    </location>
</feature>
<dbReference type="OrthoDB" id="409725at2759"/>
<feature type="transmembrane region" description="Helical" evidence="9">
    <location>
        <begin position="16"/>
        <end position="40"/>
    </location>
</feature>
<gene>
    <name evidence="10" type="ORF">Cgig2_026920</name>
</gene>
<dbReference type="GO" id="GO:0016020">
    <property type="term" value="C:membrane"/>
    <property type="evidence" value="ECO:0007669"/>
    <property type="project" value="InterPro"/>
</dbReference>
<sequence>MLWALYGLPFIHPNSILVLTISAIGCLIELAYLLLFVIYSDTPRKKVILILTTLAEILAVGIIFSLVLTLAHTTAHRAQIIGVFGDISGVVMYASPLSVMKQVITTKSVEFMPLAVSVASVANALVWTVYAVHPFDLYVMQNDKCLSTFIFVIIGLITCVTQMPNGLGCFLGLAQLILYAAYSKSTKEQLAARKAAEQGKVGLKEVILVTVEPNKETSRLSSCSCLQPTFVAIWKKKGVEQYSAVPYITTFVNCMLWVLYGLPFVHPNSILVITINGAGCAIELFYLLIFILYSHDKQRLRVVVIAILEVLLVGIIAATVLSLVHTTKRRSSIVGFIAIVCNIMMYASPLSVMKMVITTKSVEYMPLSISVAAFANGVAWTVYAIHPLDPFIAAPNGLGVLFATSQLILYAIYFKSTKHQIATRKAKAGEVGLTEVVLDSEPNRSAQPDDDENPTQ</sequence>
<comment type="similarity">
    <text evidence="2">Belongs to the SWEET sugar transporter family.</text>
</comment>
<dbReference type="InterPro" id="IPR004316">
    <property type="entry name" value="SWEET_rpt"/>
</dbReference>
<keyword evidence="11" id="KW-1185">Reference proteome</keyword>
<dbReference type="InterPro" id="IPR047664">
    <property type="entry name" value="SWEET"/>
</dbReference>
<feature type="transmembrane region" description="Helical" evidence="9">
    <location>
        <begin position="333"/>
        <end position="352"/>
    </location>
</feature>
<comment type="caution">
    <text evidence="10">The sequence shown here is derived from an EMBL/GenBank/DDBJ whole genome shotgun (WGS) entry which is preliminary data.</text>
</comment>
<evidence type="ECO:0000256" key="9">
    <source>
        <dbReference type="SAM" id="Phobius"/>
    </source>
</evidence>
<evidence type="ECO:0008006" key="12">
    <source>
        <dbReference type="Google" id="ProtNLM"/>
    </source>
</evidence>
<dbReference type="Pfam" id="PF03083">
    <property type="entry name" value="MtN3_slv"/>
    <property type="match status" value="3"/>
</dbReference>
<feature type="transmembrane region" description="Helical" evidence="9">
    <location>
        <begin position="80"/>
        <end position="99"/>
    </location>
</feature>
<feature type="transmembrane region" description="Helical" evidence="9">
    <location>
        <begin position="391"/>
        <end position="414"/>
    </location>
</feature>
<dbReference type="AlphaFoldDB" id="A0A9Q1QRM8"/>
<dbReference type="EMBL" id="JAKOGI010000011">
    <property type="protein sequence ID" value="KAJ8451111.1"/>
    <property type="molecule type" value="Genomic_DNA"/>
</dbReference>
<comment type="subcellular location">
    <subcellularLocation>
        <location evidence="1">Endomembrane system</location>
        <topology evidence="1">Multi-pass membrane protein</topology>
    </subcellularLocation>
</comment>
<dbReference type="FunFam" id="1.20.1280.290:FF:000001">
    <property type="entry name" value="Bidirectional sugar transporter SWEET"/>
    <property type="match status" value="1"/>
</dbReference>
<evidence type="ECO:0000313" key="10">
    <source>
        <dbReference type="EMBL" id="KAJ8451111.1"/>
    </source>
</evidence>
<evidence type="ECO:0000256" key="3">
    <source>
        <dbReference type="ARBA" id="ARBA00022448"/>
    </source>
</evidence>
<dbReference type="Gene3D" id="1.20.1280.290">
    <property type="match status" value="3"/>
</dbReference>
<feature type="transmembrane region" description="Helical" evidence="9">
    <location>
        <begin position="244"/>
        <end position="264"/>
    </location>
</feature>
<feature type="transmembrane region" description="Helical" evidence="9">
    <location>
        <begin position="270"/>
        <end position="293"/>
    </location>
</feature>
<dbReference type="GO" id="GO:0051119">
    <property type="term" value="F:sugar transmembrane transporter activity"/>
    <property type="evidence" value="ECO:0007669"/>
    <property type="project" value="InterPro"/>
</dbReference>
<dbReference type="PANTHER" id="PTHR10791:SF130">
    <property type="entry name" value="BIDIRECTIONAL SUGAR TRANSPORTER SWEET6-RELATED"/>
    <property type="match status" value="1"/>
</dbReference>
<dbReference type="GO" id="GO:0051260">
    <property type="term" value="P:protein homooligomerization"/>
    <property type="evidence" value="ECO:0007669"/>
    <property type="project" value="UniProtKB-ARBA"/>
</dbReference>
<evidence type="ECO:0000256" key="5">
    <source>
        <dbReference type="ARBA" id="ARBA00022692"/>
    </source>
</evidence>
<keyword evidence="8 9" id="KW-0472">Membrane</keyword>
<evidence type="ECO:0000256" key="7">
    <source>
        <dbReference type="ARBA" id="ARBA00022989"/>
    </source>
</evidence>
<evidence type="ECO:0000256" key="4">
    <source>
        <dbReference type="ARBA" id="ARBA00022597"/>
    </source>
</evidence>
<keyword evidence="7 9" id="KW-1133">Transmembrane helix</keyword>
<keyword evidence="3" id="KW-0813">Transport</keyword>
<evidence type="ECO:0000313" key="11">
    <source>
        <dbReference type="Proteomes" id="UP001153076"/>
    </source>
</evidence>
<feature type="transmembrane region" description="Helical" evidence="9">
    <location>
        <begin position="47"/>
        <end position="68"/>
    </location>
</feature>
<keyword evidence="4" id="KW-0762">Sugar transport</keyword>
<protein>
    <recommendedName>
        <fullName evidence="12">Bidirectional sugar transporter SWEET</fullName>
    </recommendedName>
</protein>
<feature type="transmembrane region" description="Helical" evidence="9">
    <location>
        <begin position="111"/>
        <end position="130"/>
    </location>
</feature>
<dbReference type="Proteomes" id="UP001153076">
    <property type="component" value="Unassembled WGS sequence"/>
</dbReference>
<dbReference type="PANTHER" id="PTHR10791">
    <property type="entry name" value="RAG1-ACTIVATING PROTEIN 1"/>
    <property type="match status" value="1"/>
</dbReference>
<evidence type="ECO:0000256" key="8">
    <source>
        <dbReference type="ARBA" id="ARBA00023136"/>
    </source>
</evidence>
<dbReference type="FunFam" id="1.20.1280.290:FF:000002">
    <property type="entry name" value="Bidirectional sugar transporter SWEET"/>
    <property type="match status" value="1"/>
</dbReference>
<feature type="transmembrane region" description="Helical" evidence="9">
    <location>
        <begin position="150"/>
        <end position="179"/>
    </location>
</feature>
<evidence type="ECO:0000256" key="6">
    <source>
        <dbReference type="ARBA" id="ARBA00022737"/>
    </source>
</evidence>
<keyword evidence="5 9" id="KW-0812">Transmembrane</keyword>
<feature type="transmembrane region" description="Helical" evidence="9">
    <location>
        <begin position="300"/>
        <end position="321"/>
    </location>
</feature>
<proteinExistence type="inferred from homology"/>
<dbReference type="GO" id="GO:0012505">
    <property type="term" value="C:endomembrane system"/>
    <property type="evidence" value="ECO:0007669"/>
    <property type="project" value="UniProtKB-SubCell"/>
</dbReference>
<accession>A0A9Q1QRM8</accession>